<reference evidence="4" key="2">
    <citation type="submission" date="2023-05" db="EMBL/GenBank/DDBJ databases">
        <authorList>
            <consortium name="Lawrence Berkeley National Laboratory"/>
            <person name="Steindorff A."/>
            <person name="Hensen N."/>
            <person name="Bonometti L."/>
            <person name="Westerberg I."/>
            <person name="Brannstrom I.O."/>
            <person name="Guillou S."/>
            <person name="Cros-Aarteil S."/>
            <person name="Calhoun S."/>
            <person name="Haridas S."/>
            <person name="Kuo A."/>
            <person name="Mondo S."/>
            <person name="Pangilinan J."/>
            <person name="Riley R."/>
            <person name="Labutti K."/>
            <person name="Andreopoulos B."/>
            <person name="Lipzen A."/>
            <person name="Chen C."/>
            <person name="Yanf M."/>
            <person name="Daum C."/>
            <person name="Ng V."/>
            <person name="Clum A."/>
            <person name="Ohm R."/>
            <person name="Martin F."/>
            <person name="Silar P."/>
            <person name="Natvig D."/>
            <person name="Lalanne C."/>
            <person name="Gautier V."/>
            <person name="Ament-Velasquez S.L."/>
            <person name="Kruys A."/>
            <person name="Hutchinson M.I."/>
            <person name="Powell A.J."/>
            <person name="Barry K."/>
            <person name="Miller A.N."/>
            <person name="Grigoriev I.V."/>
            <person name="Debuchy R."/>
            <person name="Gladieux P."/>
            <person name="Thoren M.H."/>
            <person name="Johannesson H."/>
        </authorList>
    </citation>
    <scope>NUCLEOTIDE SEQUENCE</scope>
    <source>
        <strain evidence="4">CBS 508.74</strain>
    </source>
</reference>
<gene>
    <name evidence="4" type="ORF">N656DRAFT_783946</name>
</gene>
<keyword evidence="3" id="KW-0732">Signal</keyword>
<dbReference type="RefSeq" id="XP_064666282.1">
    <property type="nucleotide sequence ID" value="XM_064816060.1"/>
</dbReference>
<keyword evidence="2" id="KW-0472">Membrane</keyword>
<evidence type="ECO:0000256" key="1">
    <source>
        <dbReference type="SAM" id="MobiDB-lite"/>
    </source>
</evidence>
<dbReference type="EMBL" id="MU853361">
    <property type="protein sequence ID" value="KAK4108712.1"/>
    <property type="molecule type" value="Genomic_DNA"/>
</dbReference>
<accession>A0AAN6QKP0</accession>
<feature type="region of interest" description="Disordered" evidence="1">
    <location>
        <begin position="244"/>
        <end position="264"/>
    </location>
</feature>
<keyword evidence="2" id="KW-0812">Transmembrane</keyword>
<dbReference type="AlphaFoldDB" id="A0AAN6QKP0"/>
<protein>
    <submittedName>
        <fullName evidence="4">Uncharacterized protein</fullName>
    </submittedName>
</protein>
<feature type="transmembrane region" description="Helical" evidence="2">
    <location>
        <begin position="428"/>
        <end position="448"/>
    </location>
</feature>
<dbReference type="Proteomes" id="UP001302812">
    <property type="component" value="Unassembled WGS sequence"/>
</dbReference>
<evidence type="ECO:0000313" key="5">
    <source>
        <dbReference type="Proteomes" id="UP001302812"/>
    </source>
</evidence>
<name>A0AAN6QKP0_9PEZI</name>
<feature type="transmembrane region" description="Helical" evidence="2">
    <location>
        <begin position="460"/>
        <end position="482"/>
    </location>
</feature>
<feature type="chain" id="PRO_5043053052" evidence="3">
    <location>
        <begin position="29"/>
        <end position="625"/>
    </location>
</feature>
<feature type="transmembrane region" description="Helical" evidence="2">
    <location>
        <begin position="317"/>
        <end position="340"/>
    </location>
</feature>
<feature type="signal peptide" evidence="3">
    <location>
        <begin position="1"/>
        <end position="28"/>
    </location>
</feature>
<feature type="transmembrane region" description="Helical" evidence="2">
    <location>
        <begin position="282"/>
        <end position="305"/>
    </location>
</feature>
<keyword evidence="5" id="KW-1185">Reference proteome</keyword>
<evidence type="ECO:0000256" key="3">
    <source>
        <dbReference type="SAM" id="SignalP"/>
    </source>
</evidence>
<evidence type="ECO:0000313" key="4">
    <source>
        <dbReference type="EMBL" id="KAK4108712.1"/>
    </source>
</evidence>
<feature type="compositionally biased region" description="Low complexity" evidence="1">
    <location>
        <begin position="244"/>
        <end position="254"/>
    </location>
</feature>
<reference evidence="4" key="1">
    <citation type="journal article" date="2023" name="Mol. Phylogenet. Evol.">
        <title>Genome-scale phylogeny and comparative genomics of the fungal order Sordariales.</title>
        <authorList>
            <person name="Hensen N."/>
            <person name="Bonometti L."/>
            <person name="Westerberg I."/>
            <person name="Brannstrom I.O."/>
            <person name="Guillou S."/>
            <person name="Cros-Aarteil S."/>
            <person name="Calhoun S."/>
            <person name="Haridas S."/>
            <person name="Kuo A."/>
            <person name="Mondo S."/>
            <person name="Pangilinan J."/>
            <person name="Riley R."/>
            <person name="LaButti K."/>
            <person name="Andreopoulos B."/>
            <person name="Lipzen A."/>
            <person name="Chen C."/>
            <person name="Yan M."/>
            <person name="Daum C."/>
            <person name="Ng V."/>
            <person name="Clum A."/>
            <person name="Steindorff A."/>
            <person name="Ohm R.A."/>
            <person name="Martin F."/>
            <person name="Silar P."/>
            <person name="Natvig D.O."/>
            <person name="Lalanne C."/>
            <person name="Gautier V."/>
            <person name="Ament-Velasquez S.L."/>
            <person name="Kruys A."/>
            <person name="Hutchinson M.I."/>
            <person name="Powell A.J."/>
            <person name="Barry K."/>
            <person name="Miller A.N."/>
            <person name="Grigoriev I.V."/>
            <person name="Debuchy R."/>
            <person name="Gladieux P."/>
            <person name="Hiltunen Thoren M."/>
            <person name="Johannesson H."/>
        </authorList>
    </citation>
    <scope>NUCLEOTIDE SEQUENCE</scope>
    <source>
        <strain evidence="4">CBS 508.74</strain>
    </source>
</reference>
<feature type="transmembrane region" description="Helical" evidence="2">
    <location>
        <begin position="530"/>
        <end position="554"/>
    </location>
</feature>
<dbReference type="GeneID" id="89940185"/>
<comment type="caution">
    <text evidence="4">The sequence shown here is derived from an EMBL/GenBank/DDBJ whole genome shotgun (WGS) entry which is preliminary data.</text>
</comment>
<proteinExistence type="predicted"/>
<organism evidence="4 5">
    <name type="scientific">Canariomyces notabilis</name>
    <dbReference type="NCBI Taxonomy" id="2074819"/>
    <lineage>
        <taxon>Eukaryota</taxon>
        <taxon>Fungi</taxon>
        <taxon>Dikarya</taxon>
        <taxon>Ascomycota</taxon>
        <taxon>Pezizomycotina</taxon>
        <taxon>Sordariomycetes</taxon>
        <taxon>Sordariomycetidae</taxon>
        <taxon>Sordariales</taxon>
        <taxon>Chaetomiaceae</taxon>
        <taxon>Canariomyces</taxon>
    </lineage>
</organism>
<sequence length="625" mass="69440">MTSERLALIARVTAVLFLVSLLLPVASATFTIQRCCTLAVRDELEKYWSETNGFYPWEVCNFGGDFDSIANETLPSVMKPMSWAKVHCRGTQYSNLRQWLVPLATYISPYIGILLLCPVGKEEPDDHIQRRPLMKILHKVRKTVQEYISILGDPASAVWGAVHEVISDTRALYRVSRRPVTQQRPVWIAALAGALRFSDRRSNLGQLQSKPVQTERDNLLLKKDNSKSAQAVVTVSSPISTVATTTSTNTNNKNDSSRPGDPWSEEDVDKAISLIMVARPSFAHSILIPVVLMLAVMAATFYDAYAKKGDKDTGLALAYTVWFSWILVVGVAGNCFATALNPELAWRAFGQGTQIPVASGGLPAVVALRGRYVNSQFWGDWVERQQQQGPDDNNNSKDVGGDSEVEGAFACKLRSDAWFWLRYCGWQFAGWACVAVASGGAAGIAYMTPTVGLGCRSFNFVLYAIIAFVNAYLHVVCSWLSVREKSQLPEEKSQVEEEGKGGVMEAISRALGLKAIKAKGVTPEVVIRSIYWFLTFGNSLVMVLGTLFHLVGVFRTCWCDRLTWNDDTMIELNSKTPEAVENAGRYWISTAYVVFSIMTLICLAAIVMRQIIIQSMEQWFQQREE</sequence>
<feature type="transmembrane region" description="Helical" evidence="2">
    <location>
        <begin position="586"/>
        <end position="608"/>
    </location>
</feature>
<evidence type="ECO:0000256" key="2">
    <source>
        <dbReference type="SAM" id="Phobius"/>
    </source>
</evidence>
<keyword evidence="2" id="KW-1133">Transmembrane helix</keyword>